<dbReference type="EMBL" id="CADCVA010000237">
    <property type="protein sequence ID" value="CAA9424248.1"/>
    <property type="molecule type" value="Genomic_DNA"/>
</dbReference>
<accession>A0A6J4Q056</accession>
<sequence length="68" mass="7509">MAEALGQIVGTLLFPFLVMLAIGSVYYLIRRPRTTFWGAVFRWWVVLIGVIVLVFGLLAQAASSQAPI</sequence>
<proteinExistence type="predicted"/>
<keyword evidence="1" id="KW-0472">Membrane</keyword>
<feature type="transmembrane region" description="Helical" evidence="1">
    <location>
        <begin position="6"/>
        <end position="29"/>
    </location>
</feature>
<keyword evidence="1" id="KW-1133">Transmembrane helix</keyword>
<name>A0A6J4Q056_9ACTN</name>
<dbReference type="AlphaFoldDB" id="A0A6J4Q056"/>
<protein>
    <submittedName>
        <fullName evidence="2">Uncharacterized protein</fullName>
    </submittedName>
</protein>
<gene>
    <name evidence="2" type="ORF">AVDCRST_MAG82-1658</name>
</gene>
<evidence type="ECO:0000313" key="2">
    <source>
        <dbReference type="EMBL" id="CAA9424248.1"/>
    </source>
</evidence>
<keyword evidence="1" id="KW-0812">Transmembrane</keyword>
<reference evidence="2" key="1">
    <citation type="submission" date="2020-02" db="EMBL/GenBank/DDBJ databases">
        <authorList>
            <person name="Meier V. D."/>
        </authorList>
    </citation>
    <scope>NUCLEOTIDE SEQUENCE</scope>
    <source>
        <strain evidence="2">AVDCRST_MAG82</strain>
    </source>
</reference>
<evidence type="ECO:0000256" key="1">
    <source>
        <dbReference type="SAM" id="Phobius"/>
    </source>
</evidence>
<feature type="transmembrane region" description="Helical" evidence="1">
    <location>
        <begin position="41"/>
        <end position="62"/>
    </location>
</feature>
<organism evidence="2">
    <name type="scientific">uncultured Rubrobacteraceae bacterium</name>
    <dbReference type="NCBI Taxonomy" id="349277"/>
    <lineage>
        <taxon>Bacteria</taxon>
        <taxon>Bacillati</taxon>
        <taxon>Actinomycetota</taxon>
        <taxon>Rubrobacteria</taxon>
        <taxon>Rubrobacterales</taxon>
        <taxon>Rubrobacteraceae</taxon>
        <taxon>environmental samples</taxon>
    </lineage>
</organism>